<dbReference type="Pfam" id="PF07730">
    <property type="entry name" value="HisKA_3"/>
    <property type="match status" value="1"/>
</dbReference>
<evidence type="ECO:0000256" key="4">
    <source>
        <dbReference type="SAM" id="Phobius"/>
    </source>
</evidence>
<evidence type="ECO:0000256" key="2">
    <source>
        <dbReference type="ARBA" id="ARBA00022777"/>
    </source>
</evidence>
<dbReference type="Gene3D" id="1.20.5.1930">
    <property type="match status" value="1"/>
</dbReference>
<evidence type="ECO:0000313" key="7">
    <source>
        <dbReference type="Proteomes" id="UP000318126"/>
    </source>
</evidence>
<keyword evidence="1" id="KW-0808">Transferase</keyword>
<keyword evidence="4" id="KW-0812">Transmembrane</keyword>
<evidence type="ECO:0000259" key="5">
    <source>
        <dbReference type="Pfam" id="PF07730"/>
    </source>
</evidence>
<dbReference type="PANTHER" id="PTHR24421">
    <property type="entry name" value="NITRATE/NITRITE SENSOR PROTEIN NARX-RELATED"/>
    <property type="match status" value="1"/>
</dbReference>
<protein>
    <submittedName>
        <fullName evidence="6">Sensor histidine kinase</fullName>
    </submittedName>
</protein>
<keyword evidence="7" id="KW-1185">Reference proteome</keyword>
<evidence type="ECO:0000313" key="6">
    <source>
        <dbReference type="EMBL" id="TRY14891.1"/>
    </source>
</evidence>
<evidence type="ECO:0000256" key="1">
    <source>
        <dbReference type="ARBA" id="ARBA00022679"/>
    </source>
</evidence>
<dbReference type="SUPFAM" id="SSF55874">
    <property type="entry name" value="ATPase domain of HSP90 chaperone/DNA topoisomerase II/histidine kinase"/>
    <property type="match status" value="1"/>
</dbReference>
<dbReference type="GO" id="GO:0000155">
    <property type="term" value="F:phosphorelay sensor kinase activity"/>
    <property type="evidence" value="ECO:0007669"/>
    <property type="project" value="InterPro"/>
</dbReference>
<sequence>MNETNVASKEPVQTTEDKFSWIYLVNLVFYFIPLVLNEMPAWKIGLSLLVLIPFIYCYFWAYRSPKDKAIYPILSMIAIGSLITPINPGSLSLFTFASFFIGFYYPLKRALLGFLALIVLLVLLNLVIGFNYYYFVGYGSMLIASIGLIGIARRKQVENLSSERRSQAEISQLATMLERERIARDLHDIMGHNLSSISLKAELAEKLLERNELAQAQVQLKELNEIARGSLSQIRQTVSGYKHKGLTSSVMLLCQTLRDKGLSVSLEGDIPQLTPQVETQIILSLTELCNNIIHHSQADICTISFIESETEICINVTDNGKTDTIEEGNGLSGIKERLTEFQGRLDYSLNQECRFSITLPKQGNLDQ</sequence>
<name>A0A553JR96_SHEHA</name>
<dbReference type="EMBL" id="VKGK01000007">
    <property type="protein sequence ID" value="TRY14891.1"/>
    <property type="molecule type" value="Genomic_DNA"/>
</dbReference>
<proteinExistence type="predicted"/>
<dbReference type="InterPro" id="IPR050482">
    <property type="entry name" value="Sensor_HK_TwoCompSys"/>
</dbReference>
<dbReference type="AlphaFoldDB" id="A0A553JR96"/>
<feature type="transmembrane region" description="Helical" evidence="4">
    <location>
        <begin position="73"/>
        <end position="103"/>
    </location>
</feature>
<organism evidence="6 7">
    <name type="scientific">Shewanella hanedai</name>
    <name type="common">Alteromonas hanedai</name>
    <dbReference type="NCBI Taxonomy" id="25"/>
    <lineage>
        <taxon>Bacteria</taxon>
        <taxon>Pseudomonadati</taxon>
        <taxon>Pseudomonadota</taxon>
        <taxon>Gammaproteobacteria</taxon>
        <taxon>Alteromonadales</taxon>
        <taxon>Shewanellaceae</taxon>
        <taxon>Shewanella</taxon>
    </lineage>
</organism>
<keyword evidence="3" id="KW-0902">Two-component regulatory system</keyword>
<keyword evidence="4" id="KW-0472">Membrane</keyword>
<evidence type="ECO:0000256" key="3">
    <source>
        <dbReference type="ARBA" id="ARBA00023012"/>
    </source>
</evidence>
<accession>A0A553JR96</accession>
<dbReference type="Proteomes" id="UP000318126">
    <property type="component" value="Unassembled WGS sequence"/>
</dbReference>
<reference evidence="7" key="1">
    <citation type="submission" date="2019-07" db="EMBL/GenBank/DDBJ databases">
        <title>Shewanella sp. YLB-08 draft genomic sequence.</title>
        <authorList>
            <person name="Yu L."/>
        </authorList>
    </citation>
    <scope>NUCLEOTIDE SEQUENCE [LARGE SCALE GENOMIC DNA]</scope>
    <source>
        <strain evidence="7">JCM 20706</strain>
    </source>
</reference>
<feature type="transmembrane region" description="Helical" evidence="4">
    <location>
        <begin position="44"/>
        <end position="61"/>
    </location>
</feature>
<dbReference type="InterPro" id="IPR036890">
    <property type="entry name" value="HATPase_C_sf"/>
</dbReference>
<dbReference type="GO" id="GO:0046983">
    <property type="term" value="F:protein dimerization activity"/>
    <property type="evidence" value="ECO:0007669"/>
    <property type="project" value="InterPro"/>
</dbReference>
<dbReference type="RefSeq" id="WP_143563998.1">
    <property type="nucleotide sequence ID" value="NZ_BMPL01000020.1"/>
</dbReference>
<feature type="transmembrane region" description="Helical" evidence="4">
    <location>
        <begin position="134"/>
        <end position="152"/>
    </location>
</feature>
<dbReference type="InterPro" id="IPR011712">
    <property type="entry name" value="Sig_transdc_His_kin_sub3_dim/P"/>
</dbReference>
<keyword evidence="2 6" id="KW-0418">Kinase</keyword>
<feature type="domain" description="Signal transduction histidine kinase subgroup 3 dimerisation and phosphoacceptor" evidence="5">
    <location>
        <begin position="178"/>
        <end position="244"/>
    </location>
</feature>
<dbReference type="Gene3D" id="3.30.565.10">
    <property type="entry name" value="Histidine kinase-like ATPase, C-terminal domain"/>
    <property type="match status" value="1"/>
</dbReference>
<comment type="caution">
    <text evidence="6">The sequence shown here is derived from an EMBL/GenBank/DDBJ whole genome shotgun (WGS) entry which is preliminary data.</text>
</comment>
<feature type="transmembrane region" description="Helical" evidence="4">
    <location>
        <begin position="110"/>
        <end position="128"/>
    </location>
</feature>
<gene>
    <name evidence="6" type="ORF">FN961_07830</name>
</gene>
<dbReference type="GO" id="GO:0016020">
    <property type="term" value="C:membrane"/>
    <property type="evidence" value="ECO:0007669"/>
    <property type="project" value="InterPro"/>
</dbReference>
<keyword evidence="4" id="KW-1133">Transmembrane helix</keyword>
<dbReference type="PANTHER" id="PTHR24421:SF63">
    <property type="entry name" value="SENSOR HISTIDINE KINASE DESK"/>
    <property type="match status" value="1"/>
</dbReference>
<feature type="transmembrane region" description="Helical" evidence="4">
    <location>
        <begin position="20"/>
        <end position="37"/>
    </location>
</feature>
<dbReference type="OrthoDB" id="9797605at2"/>